<comment type="subcellular location">
    <subcellularLocation>
        <location evidence="2">Cell membrane</location>
        <topology evidence="2">Multi-pass membrane protein</topology>
    </subcellularLocation>
</comment>
<dbReference type="InterPro" id="IPR050083">
    <property type="entry name" value="HtpX_protease"/>
</dbReference>
<evidence type="ECO:0000256" key="6">
    <source>
        <dbReference type="ARBA" id="ARBA00022723"/>
    </source>
</evidence>
<dbReference type="RefSeq" id="WP_344481817.1">
    <property type="nucleotide sequence ID" value="NZ_BAAAQF010000004.1"/>
</dbReference>
<evidence type="ECO:0000256" key="2">
    <source>
        <dbReference type="ARBA" id="ARBA00004651"/>
    </source>
</evidence>
<evidence type="ECO:0000313" key="14">
    <source>
        <dbReference type="EMBL" id="GAA1664232.1"/>
    </source>
</evidence>
<dbReference type="InterPro" id="IPR001915">
    <property type="entry name" value="Peptidase_M48"/>
</dbReference>
<dbReference type="Gene3D" id="3.30.2010.10">
    <property type="entry name" value="Metalloproteases ('zincins'), catalytic domain"/>
    <property type="match status" value="1"/>
</dbReference>
<evidence type="ECO:0000313" key="15">
    <source>
        <dbReference type="Proteomes" id="UP001499851"/>
    </source>
</evidence>
<evidence type="ECO:0000256" key="9">
    <source>
        <dbReference type="ARBA" id="ARBA00022989"/>
    </source>
</evidence>
<dbReference type="Proteomes" id="UP001499851">
    <property type="component" value="Unassembled WGS sequence"/>
</dbReference>
<proteinExistence type="predicted"/>
<dbReference type="PANTHER" id="PTHR43221:SF1">
    <property type="entry name" value="PROTEASE HTPX"/>
    <property type="match status" value="1"/>
</dbReference>
<gene>
    <name evidence="14" type="ORF">GCM10009830_07220</name>
</gene>
<feature type="transmembrane region" description="Helical" evidence="12">
    <location>
        <begin position="12"/>
        <end position="33"/>
    </location>
</feature>
<reference evidence="14 15" key="1">
    <citation type="journal article" date="2019" name="Int. J. Syst. Evol. Microbiol.">
        <title>The Global Catalogue of Microorganisms (GCM) 10K type strain sequencing project: providing services to taxonomists for standard genome sequencing and annotation.</title>
        <authorList>
            <consortium name="The Broad Institute Genomics Platform"/>
            <consortium name="The Broad Institute Genome Sequencing Center for Infectious Disease"/>
            <person name="Wu L."/>
            <person name="Ma J."/>
        </authorList>
    </citation>
    <scope>NUCLEOTIDE SEQUENCE [LARGE SCALE GENOMIC DNA]</scope>
    <source>
        <strain evidence="14 15">JCM 16001</strain>
    </source>
</reference>
<evidence type="ECO:0000256" key="1">
    <source>
        <dbReference type="ARBA" id="ARBA00001947"/>
    </source>
</evidence>
<name>A0ABN2G3A2_9ACTN</name>
<evidence type="ECO:0000256" key="3">
    <source>
        <dbReference type="ARBA" id="ARBA00022475"/>
    </source>
</evidence>
<evidence type="ECO:0000259" key="13">
    <source>
        <dbReference type="Pfam" id="PF01435"/>
    </source>
</evidence>
<dbReference type="CDD" id="cd07328">
    <property type="entry name" value="M48_Ste24p_like"/>
    <property type="match status" value="1"/>
</dbReference>
<dbReference type="PANTHER" id="PTHR43221">
    <property type="entry name" value="PROTEASE HTPX"/>
    <property type="match status" value="1"/>
</dbReference>
<evidence type="ECO:0000256" key="7">
    <source>
        <dbReference type="ARBA" id="ARBA00022801"/>
    </source>
</evidence>
<evidence type="ECO:0000256" key="5">
    <source>
        <dbReference type="ARBA" id="ARBA00022692"/>
    </source>
</evidence>
<evidence type="ECO:0000256" key="4">
    <source>
        <dbReference type="ARBA" id="ARBA00022670"/>
    </source>
</evidence>
<keyword evidence="4" id="KW-0645">Protease</keyword>
<evidence type="ECO:0000256" key="8">
    <source>
        <dbReference type="ARBA" id="ARBA00022833"/>
    </source>
</evidence>
<keyword evidence="6" id="KW-0479">Metal-binding</keyword>
<keyword evidence="15" id="KW-1185">Reference proteome</keyword>
<organism evidence="14 15">
    <name type="scientific">Glycomyces endophyticus</name>
    <dbReference type="NCBI Taxonomy" id="480996"/>
    <lineage>
        <taxon>Bacteria</taxon>
        <taxon>Bacillati</taxon>
        <taxon>Actinomycetota</taxon>
        <taxon>Actinomycetes</taxon>
        <taxon>Glycomycetales</taxon>
        <taxon>Glycomycetaceae</taxon>
        <taxon>Glycomyces</taxon>
    </lineage>
</organism>
<dbReference type="Pfam" id="PF01435">
    <property type="entry name" value="Peptidase_M48"/>
    <property type="match status" value="1"/>
</dbReference>
<comment type="cofactor">
    <cofactor evidence="1">
        <name>Zn(2+)</name>
        <dbReference type="ChEBI" id="CHEBI:29105"/>
    </cofactor>
</comment>
<feature type="transmembrane region" description="Helical" evidence="12">
    <location>
        <begin position="45"/>
        <end position="64"/>
    </location>
</feature>
<keyword evidence="8" id="KW-0862">Zinc</keyword>
<keyword evidence="3" id="KW-1003">Cell membrane</keyword>
<keyword evidence="5 12" id="KW-0812">Transmembrane</keyword>
<dbReference type="EMBL" id="BAAAQF010000004">
    <property type="protein sequence ID" value="GAA1664232.1"/>
    <property type="molecule type" value="Genomic_DNA"/>
</dbReference>
<keyword evidence="9 12" id="KW-1133">Transmembrane helix</keyword>
<feature type="domain" description="Peptidase M48" evidence="13">
    <location>
        <begin position="125"/>
        <end position="307"/>
    </location>
</feature>
<evidence type="ECO:0000256" key="11">
    <source>
        <dbReference type="ARBA" id="ARBA00023136"/>
    </source>
</evidence>
<accession>A0ABN2G3A2</accession>
<keyword evidence="11 12" id="KW-0472">Membrane</keyword>
<sequence length="613" mass="65455">MLRAAVSVALLGGFYLYALVIVAAVAAGTVYTVSRFGSSRASVEVIGIGLGITVAVLVALWRALRHKASPPQGVRLSRNDAPGLWALAEASAEAAGTRGPDEILVDAEFNAAVSEESKALGLVGGRRYLIVGLPLLASFDTGRFRAVIGHEFGHYSQSHTRLGAVAYRGHVAVRLMLDAFAGRRFNPVTWLFKAYAALFFTVQAGVSRAQEFEADQVAARLTGGENTRAAFRELPVMAAAWSRFQQQYMLLGASEKLVPDDLFGGFASFREGRAGEIAELREQPLPSETQRLDTHPSIASRVAALEGAPGEPQPGDEAPAAGLLADFDAVAKRVDAEWISPGVERVPWSELCQRTVGSAQRKRADAAFRAVERVLGPGKASLDALIAEVKDGRGEVLWQELEAANFPRDGVQAIVATAAIDSGALRFELSWDGPMRQVGKDGEPVALDELTAPLFDADADGEAARGVLAARGIDLALAVSSGRTTAASHAAAQAKIIAASDVVELNGEKRHLFVATTGFAFLPIDPRAKEGEQRLKQVMQECGSVEGLVRAAALWLPTEEVRHMEQLKGMSYKARIVTQDGTEHVLVQKLMSDDIGKPFDLIAEYAAGRASRE</sequence>
<keyword evidence="10" id="KW-0482">Metalloprotease</keyword>
<comment type="caution">
    <text evidence="14">The sequence shown here is derived from an EMBL/GenBank/DDBJ whole genome shotgun (WGS) entry which is preliminary data.</text>
</comment>
<evidence type="ECO:0000256" key="12">
    <source>
        <dbReference type="SAM" id="Phobius"/>
    </source>
</evidence>
<protein>
    <recommendedName>
        <fullName evidence="13">Peptidase M48 domain-containing protein</fullName>
    </recommendedName>
</protein>
<evidence type="ECO:0000256" key="10">
    <source>
        <dbReference type="ARBA" id="ARBA00023049"/>
    </source>
</evidence>
<keyword evidence="7" id="KW-0378">Hydrolase</keyword>